<dbReference type="InParanoid" id="E0VMD6"/>
<dbReference type="GeneID" id="8235782"/>
<evidence type="ECO:0000256" key="1">
    <source>
        <dbReference type="SAM" id="Phobius"/>
    </source>
</evidence>
<dbReference type="VEuPathDB" id="VectorBase:PHUM308310"/>
<feature type="transmembrane region" description="Helical" evidence="1">
    <location>
        <begin position="103"/>
        <end position="127"/>
    </location>
</feature>
<feature type="transmembrane region" description="Helical" evidence="1">
    <location>
        <begin position="139"/>
        <end position="158"/>
    </location>
</feature>
<dbReference type="EMBL" id="AAZO01003576">
    <property type="status" value="NOT_ANNOTATED_CDS"/>
    <property type="molecule type" value="Genomic_DNA"/>
</dbReference>
<feature type="transmembrane region" description="Helical" evidence="1">
    <location>
        <begin position="208"/>
        <end position="236"/>
    </location>
</feature>
<feature type="transmembrane region" description="Helical" evidence="1">
    <location>
        <begin position="165"/>
        <end position="185"/>
    </location>
</feature>
<dbReference type="RefSeq" id="XP_002427280.1">
    <property type="nucleotide sequence ID" value="XM_002427235.1"/>
</dbReference>
<dbReference type="EnsemblMetazoa" id="PHUM308310-RA">
    <property type="protein sequence ID" value="PHUM308310-PA"/>
    <property type="gene ID" value="PHUM308310"/>
</dbReference>
<dbReference type="GO" id="GO:0016020">
    <property type="term" value="C:membrane"/>
    <property type="evidence" value="ECO:0007669"/>
    <property type="project" value="TreeGrafter"/>
</dbReference>
<dbReference type="PANTHER" id="PTHR12242:SF1">
    <property type="entry name" value="MYND-TYPE DOMAIN-CONTAINING PROTEIN"/>
    <property type="match status" value="1"/>
</dbReference>
<dbReference type="STRING" id="121224.E0VMD6"/>
<proteinExistence type="predicted"/>
<keyword evidence="1" id="KW-0812">Transmembrane</keyword>
<name>E0VMD6_PEDHC</name>
<feature type="transmembrane region" description="Helical" evidence="1">
    <location>
        <begin position="62"/>
        <end position="83"/>
    </location>
</feature>
<reference evidence="2" key="1">
    <citation type="submission" date="2007-04" db="EMBL/GenBank/DDBJ databases">
        <title>Annotation of Pediculus humanus corporis strain USDA.</title>
        <authorList>
            <person name="Kirkness E."/>
            <person name="Hannick L."/>
            <person name="Hass B."/>
            <person name="Bruggner R."/>
            <person name="Lawson D."/>
            <person name="Bidwell S."/>
            <person name="Joardar V."/>
            <person name="Caler E."/>
            <person name="Walenz B."/>
            <person name="Inman J."/>
            <person name="Schobel S."/>
            <person name="Galinsky K."/>
            <person name="Amedeo P."/>
            <person name="Strausberg R."/>
        </authorList>
    </citation>
    <scope>NUCLEOTIDE SEQUENCE</scope>
    <source>
        <strain evidence="2">USDA</strain>
    </source>
</reference>
<dbReference type="KEGG" id="phu:Phum_PHUM308310"/>
<dbReference type="OrthoDB" id="419711at2759"/>
<keyword evidence="1" id="KW-1133">Transmembrane helix</keyword>
<dbReference type="AlphaFoldDB" id="E0VMD6"/>
<dbReference type="Pfam" id="PF21534">
    <property type="entry name" value="Rost"/>
    <property type="match status" value="1"/>
</dbReference>
<accession>E0VMD6</accession>
<keyword evidence="4" id="KW-1185">Reference proteome</keyword>
<keyword evidence="1" id="KW-0472">Membrane</keyword>
<dbReference type="eggNOG" id="ENOG502S8CX">
    <property type="taxonomic scope" value="Eukaryota"/>
</dbReference>
<reference evidence="2" key="2">
    <citation type="submission" date="2007-04" db="EMBL/GenBank/DDBJ databases">
        <title>The genome of the human body louse.</title>
        <authorList>
            <consortium name="The Human Body Louse Genome Consortium"/>
            <person name="Kirkness E."/>
            <person name="Walenz B."/>
            <person name="Hass B."/>
            <person name="Bruggner R."/>
            <person name="Strausberg R."/>
        </authorList>
    </citation>
    <scope>NUCLEOTIDE SEQUENCE</scope>
    <source>
        <strain evidence="2">USDA</strain>
    </source>
</reference>
<dbReference type="Proteomes" id="UP000009046">
    <property type="component" value="Unassembled WGS sequence"/>
</dbReference>
<gene>
    <name evidence="3" type="primary">8235782</name>
    <name evidence="2" type="ORF">Phum_PHUM308310</name>
</gene>
<evidence type="ECO:0000313" key="4">
    <source>
        <dbReference type="Proteomes" id="UP000009046"/>
    </source>
</evidence>
<reference evidence="3" key="3">
    <citation type="submission" date="2020-05" db="UniProtKB">
        <authorList>
            <consortium name="EnsemblMetazoa"/>
        </authorList>
    </citation>
    <scope>IDENTIFICATION</scope>
    <source>
        <strain evidence="3">USDA</strain>
    </source>
</reference>
<organism>
    <name type="scientific">Pediculus humanus subsp. corporis</name>
    <name type="common">Body louse</name>
    <dbReference type="NCBI Taxonomy" id="121224"/>
    <lineage>
        <taxon>Eukaryota</taxon>
        <taxon>Metazoa</taxon>
        <taxon>Ecdysozoa</taxon>
        <taxon>Arthropoda</taxon>
        <taxon>Hexapoda</taxon>
        <taxon>Insecta</taxon>
        <taxon>Pterygota</taxon>
        <taxon>Neoptera</taxon>
        <taxon>Paraneoptera</taxon>
        <taxon>Psocodea</taxon>
        <taxon>Troctomorpha</taxon>
        <taxon>Phthiraptera</taxon>
        <taxon>Anoplura</taxon>
        <taxon>Pediculidae</taxon>
        <taxon>Pediculus</taxon>
    </lineage>
</organism>
<protein>
    <submittedName>
        <fullName evidence="2 3">Protein rolling stone, putative</fullName>
    </submittedName>
</protein>
<sequence length="251" mass="29283">MQYSSVKVKIRSSGRICLLSLSWIVYRAVMAAYFLTSYLYILPYNKETDESWLKFCCFLTNWTYTVETIYFQFACITVSIAAYNGKKKPDEDPKKTMPCYYKLLWIIYTVVLTGACSVTIIFWSTLYDPEVDSVNATNIMTHVFNSIFILLEVSLVAHPTRLIHFYMPICYASIYAVFSLLYQVFWPEGFENSEYIYKILDWKYPGEALVTCAGATLCLITIHTLFVLVHLFKIWLKNRLNKKKQEDTTNV</sequence>
<dbReference type="FunCoup" id="E0VMD6">
    <property type="interactions" value="37"/>
</dbReference>
<evidence type="ECO:0000313" key="2">
    <source>
        <dbReference type="EMBL" id="EEB14542.1"/>
    </source>
</evidence>
<dbReference type="CTD" id="8235782"/>
<dbReference type="OMA" id="CCCQPLV"/>
<dbReference type="InterPro" id="IPR049352">
    <property type="entry name" value="Rost"/>
</dbReference>
<evidence type="ECO:0000313" key="3">
    <source>
        <dbReference type="EnsemblMetazoa" id="PHUM308310-PA"/>
    </source>
</evidence>
<dbReference type="HOGENOM" id="CLU_066320_0_1_1"/>
<dbReference type="PANTHER" id="PTHR12242">
    <property type="entry name" value="OS02G0130600 PROTEIN-RELATED"/>
    <property type="match status" value="1"/>
</dbReference>
<dbReference type="EMBL" id="DS235307">
    <property type="protein sequence ID" value="EEB14542.1"/>
    <property type="molecule type" value="Genomic_DNA"/>
</dbReference>
<feature type="transmembrane region" description="Helical" evidence="1">
    <location>
        <begin position="21"/>
        <end position="42"/>
    </location>
</feature>